<keyword evidence="2" id="KW-1185">Reference proteome</keyword>
<dbReference type="EMBL" id="CP093362">
    <property type="protein sequence ID" value="UQS85437.1"/>
    <property type="molecule type" value="Genomic_DNA"/>
</dbReference>
<dbReference type="PIRSF" id="PIRSF018637">
    <property type="entry name" value="TrmK"/>
    <property type="match status" value="1"/>
</dbReference>
<dbReference type="GO" id="GO:0032259">
    <property type="term" value="P:methylation"/>
    <property type="evidence" value="ECO:0007669"/>
    <property type="project" value="UniProtKB-KW"/>
</dbReference>
<dbReference type="Pfam" id="PF04816">
    <property type="entry name" value="TrmK"/>
    <property type="match status" value="1"/>
</dbReference>
<dbReference type="SUPFAM" id="SSF53335">
    <property type="entry name" value="S-adenosyl-L-methionine-dependent methyltransferases"/>
    <property type="match status" value="1"/>
</dbReference>
<sequence length="231" mass="26176">MDANHLSQRLKKVSDYVPINGRLADIGSDHAYLPLYLMKNGKLDYAIASEVAKGPLQNAEYEINKSGLSDKIDTRLANGLLSIKTEDNINCVAIAGMGGILIHDILENGQNHLNGNETLILQPNVGESIVREWLMNNYYEITNEHILREDGHNYEIIEAKKCNDKMIYTLEELKFGPFLLAEKSDVFIGKWTNEINRLNNIISSMDNMNSKKPTDKINNMKKEIKEIKEVL</sequence>
<evidence type="ECO:0000313" key="2">
    <source>
        <dbReference type="Proteomes" id="UP000831859"/>
    </source>
</evidence>
<gene>
    <name evidence="1" type="ORF">MOO46_02295</name>
</gene>
<dbReference type="InterPro" id="IPR029063">
    <property type="entry name" value="SAM-dependent_MTases_sf"/>
</dbReference>
<dbReference type="PANTHER" id="PTHR38451">
    <property type="entry name" value="TRNA (ADENINE(22)-N(1))-METHYLTRANSFERASE"/>
    <property type="match status" value="1"/>
</dbReference>
<accession>A0ABY4PJA8</accession>
<dbReference type="Gene3D" id="3.40.50.150">
    <property type="entry name" value="Vaccinia Virus protein VP39"/>
    <property type="match status" value="1"/>
</dbReference>
<reference evidence="1 2" key="1">
    <citation type="journal article" date="2022" name="Int. J. Syst. Evol. Microbiol.">
        <title>Apilactobacillus apisilvae sp. nov., Nicolia spurrieriana gen. nov. sp. nov., Bombilactobacillus folatiphilus sp. nov. and Bombilactobacillus thymidiniphilus sp. nov., four new lactic acid bacterial isolates from stingless bees Tetragonula carbonaria and Austroplebeia australis.</title>
        <authorList>
            <person name="Oliphant S.A."/>
            <person name="Watson-Haigh N.S."/>
            <person name="Sumby K.M."/>
            <person name="Gardner J."/>
            <person name="Groom S."/>
            <person name="Jiranek V."/>
        </authorList>
    </citation>
    <scope>NUCLEOTIDE SEQUENCE [LARGE SCALE GENOMIC DNA]</scope>
    <source>
        <strain evidence="1 2">SG5_A10</strain>
    </source>
</reference>
<dbReference type="Proteomes" id="UP000831859">
    <property type="component" value="Chromosome"/>
</dbReference>
<keyword evidence="1" id="KW-0489">Methyltransferase</keyword>
<name>A0ABY4PJA8_9LACO</name>
<protein>
    <submittedName>
        <fullName evidence="1">Class I SAM-dependent methyltransferase</fullName>
    </submittedName>
</protein>
<dbReference type="InterPro" id="IPR006901">
    <property type="entry name" value="TrmK"/>
</dbReference>
<dbReference type="GO" id="GO:0008168">
    <property type="term" value="F:methyltransferase activity"/>
    <property type="evidence" value="ECO:0007669"/>
    <property type="project" value="UniProtKB-KW"/>
</dbReference>
<proteinExistence type="predicted"/>
<dbReference type="RefSeq" id="WP_249511409.1">
    <property type="nucleotide sequence ID" value="NZ_CP093362.1"/>
</dbReference>
<dbReference type="Gene3D" id="1.10.287.1890">
    <property type="match status" value="1"/>
</dbReference>
<evidence type="ECO:0000313" key="1">
    <source>
        <dbReference type="EMBL" id="UQS85437.1"/>
    </source>
</evidence>
<dbReference type="PANTHER" id="PTHR38451:SF1">
    <property type="entry name" value="TRNA (ADENINE(22)-N(1))-METHYLTRANSFERASE"/>
    <property type="match status" value="1"/>
</dbReference>
<keyword evidence="1" id="KW-0808">Transferase</keyword>
<organism evidence="1 2">
    <name type="scientific">Apilactobacillus apisilvae</name>
    <dbReference type="NCBI Taxonomy" id="2923364"/>
    <lineage>
        <taxon>Bacteria</taxon>
        <taxon>Bacillati</taxon>
        <taxon>Bacillota</taxon>
        <taxon>Bacilli</taxon>
        <taxon>Lactobacillales</taxon>
        <taxon>Lactobacillaceae</taxon>
        <taxon>Apilactobacillus</taxon>
    </lineage>
</organism>